<protein>
    <recommendedName>
        <fullName evidence="6">Transcription antitermination protein NusB</fullName>
    </recommendedName>
    <alternativeName>
        <fullName evidence="6">Antitermination factor NusB</fullName>
    </alternativeName>
</protein>
<evidence type="ECO:0000313" key="9">
    <source>
        <dbReference type="Proteomes" id="UP000216361"/>
    </source>
</evidence>
<keyword evidence="5 6" id="KW-0804">Transcription</keyword>
<dbReference type="InterPro" id="IPR006027">
    <property type="entry name" value="NusB_RsmB_TIM44"/>
</dbReference>
<dbReference type="InterPro" id="IPR035926">
    <property type="entry name" value="NusB-like_sf"/>
</dbReference>
<dbReference type="GO" id="GO:0031564">
    <property type="term" value="P:transcription antitermination"/>
    <property type="evidence" value="ECO:0007669"/>
    <property type="project" value="UniProtKB-KW"/>
</dbReference>
<dbReference type="PANTHER" id="PTHR11078:SF3">
    <property type="entry name" value="ANTITERMINATION NUSB DOMAIN-CONTAINING PROTEIN"/>
    <property type="match status" value="1"/>
</dbReference>
<dbReference type="InterPro" id="IPR011605">
    <property type="entry name" value="NusB_fam"/>
</dbReference>
<feature type="domain" description="NusB/RsmB/TIM44" evidence="7">
    <location>
        <begin position="16"/>
        <end position="142"/>
    </location>
</feature>
<dbReference type="GO" id="GO:0003723">
    <property type="term" value="F:RNA binding"/>
    <property type="evidence" value="ECO:0007669"/>
    <property type="project" value="UniProtKB-UniRule"/>
</dbReference>
<dbReference type="OrthoDB" id="9797817at2"/>
<dbReference type="Proteomes" id="UP000216361">
    <property type="component" value="Unassembled WGS sequence"/>
</dbReference>
<sequence length="150" mass="16717">MSDKKPKADHITPRQQARIAAVQALFQQDFNKVAVPRLLLDFRASFLEENTDETLFANLVDAAAERVAETDTIISANLSEGWTIERIDPVLRSILRVGITELMVMLDVPARVVITEYVDVAHAFFGGKEPGMVNGMLDKVARSIRESEFS</sequence>
<keyword evidence="2 6" id="KW-0889">Transcription antitermination</keyword>
<evidence type="ECO:0000256" key="6">
    <source>
        <dbReference type="HAMAP-Rule" id="MF_00073"/>
    </source>
</evidence>
<comment type="function">
    <text evidence="6">Involved in transcription antitermination. Required for transcription of ribosomal RNA (rRNA) genes. Binds specifically to the boxA antiterminator sequence of the ribosomal RNA (rrn) operons.</text>
</comment>
<dbReference type="AlphaFoldDB" id="A0A255XPE6"/>
<keyword evidence="4 6" id="KW-0805">Transcription regulation</keyword>
<evidence type="ECO:0000256" key="3">
    <source>
        <dbReference type="ARBA" id="ARBA00022884"/>
    </source>
</evidence>
<dbReference type="Gene3D" id="1.10.940.10">
    <property type="entry name" value="NusB-like"/>
    <property type="match status" value="1"/>
</dbReference>
<dbReference type="RefSeq" id="WP_094409107.1">
    <property type="nucleotide sequence ID" value="NZ_BMJZ01000001.1"/>
</dbReference>
<proteinExistence type="inferred from homology"/>
<name>A0A255XPE6_9PROT</name>
<reference evidence="8 9" key="1">
    <citation type="submission" date="2017-07" db="EMBL/GenBank/DDBJ databases">
        <title>Elstera cyanobacteriorum sp. nov., a novel bacterium isolated from cyanobacterial aggregates in a eutrophic lake.</title>
        <authorList>
            <person name="Cai H."/>
        </authorList>
    </citation>
    <scope>NUCLEOTIDE SEQUENCE [LARGE SCALE GENOMIC DNA]</scope>
    <source>
        <strain evidence="8 9">TH019</strain>
    </source>
</reference>
<evidence type="ECO:0000256" key="5">
    <source>
        <dbReference type="ARBA" id="ARBA00023163"/>
    </source>
</evidence>
<dbReference type="GO" id="GO:0005829">
    <property type="term" value="C:cytosol"/>
    <property type="evidence" value="ECO:0007669"/>
    <property type="project" value="TreeGrafter"/>
</dbReference>
<dbReference type="GO" id="GO:0006353">
    <property type="term" value="P:DNA-templated transcription termination"/>
    <property type="evidence" value="ECO:0007669"/>
    <property type="project" value="UniProtKB-UniRule"/>
</dbReference>
<dbReference type="EMBL" id="NOXS01000032">
    <property type="protein sequence ID" value="OYQ18843.1"/>
    <property type="molecule type" value="Genomic_DNA"/>
</dbReference>
<dbReference type="NCBIfam" id="TIGR01951">
    <property type="entry name" value="nusB"/>
    <property type="match status" value="1"/>
</dbReference>
<comment type="caution">
    <text evidence="8">The sequence shown here is derived from an EMBL/GenBank/DDBJ whole genome shotgun (WGS) entry which is preliminary data.</text>
</comment>
<accession>A0A255XPE6</accession>
<organism evidence="8 9">
    <name type="scientific">Elstera cyanobacteriorum</name>
    <dbReference type="NCBI Taxonomy" id="2022747"/>
    <lineage>
        <taxon>Bacteria</taxon>
        <taxon>Pseudomonadati</taxon>
        <taxon>Pseudomonadota</taxon>
        <taxon>Alphaproteobacteria</taxon>
        <taxon>Rhodospirillales</taxon>
        <taxon>Rhodospirillaceae</taxon>
        <taxon>Elstera</taxon>
    </lineage>
</organism>
<evidence type="ECO:0000256" key="1">
    <source>
        <dbReference type="ARBA" id="ARBA00005952"/>
    </source>
</evidence>
<evidence type="ECO:0000313" key="8">
    <source>
        <dbReference type="EMBL" id="OYQ18843.1"/>
    </source>
</evidence>
<dbReference type="HAMAP" id="MF_00073">
    <property type="entry name" value="NusB"/>
    <property type="match status" value="1"/>
</dbReference>
<gene>
    <name evidence="6" type="primary">nusB</name>
    <name evidence="8" type="ORF">CHR90_11365</name>
</gene>
<dbReference type="PANTHER" id="PTHR11078">
    <property type="entry name" value="N UTILIZATION SUBSTANCE PROTEIN B-RELATED"/>
    <property type="match status" value="1"/>
</dbReference>
<evidence type="ECO:0000256" key="4">
    <source>
        <dbReference type="ARBA" id="ARBA00023015"/>
    </source>
</evidence>
<evidence type="ECO:0000256" key="2">
    <source>
        <dbReference type="ARBA" id="ARBA00022814"/>
    </source>
</evidence>
<evidence type="ECO:0000259" key="7">
    <source>
        <dbReference type="Pfam" id="PF01029"/>
    </source>
</evidence>
<dbReference type="SUPFAM" id="SSF48013">
    <property type="entry name" value="NusB-like"/>
    <property type="match status" value="1"/>
</dbReference>
<keyword evidence="9" id="KW-1185">Reference proteome</keyword>
<comment type="similarity">
    <text evidence="1 6">Belongs to the NusB family.</text>
</comment>
<keyword evidence="3 6" id="KW-0694">RNA-binding</keyword>
<dbReference type="Pfam" id="PF01029">
    <property type="entry name" value="NusB"/>
    <property type="match status" value="1"/>
</dbReference>